<organism evidence="11 12">
    <name type="scientific">Nocardioides guangzhouensis</name>
    <dbReference type="NCBI Taxonomy" id="2497878"/>
    <lineage>
        <taxon>Bacteria</taxon>
        <taxon>Bacillati</taxon>
        <taxon>Actinomycetota</taxon>
        <taxon>Actinomycetes</taxon>
        <taxon>Propionibacteriales</taxon>
        <taxon>Nocardioidaceae</taxon>
        <taxon>Nocardioides</taxon>
    </lineage>
</organism>
<reference evidence="11 12" key="1">
    <citation type="submission" date="2019-01" db="EMBL/GenBank/DDBJ databases">
        <title>Nocardioides guangzhouensis sp. nov., an actinobacterium isolated from soil.</title>
        <authorList>
            <person name="Fu Y."/>
            <person name="Cai Y."/>
            <person name="Lin Z."/>
            <person name="Chen P."/>
        </authorList>
    </citation>
    <scope>NUCLEOTIDE SEQUENCE [LARGE SCALE GENOMIC DNA]</scope>
    <source>
        <strain evidence="11 12">130</strain>
    </source>
</reference>
<dbReference type="PROSITE" id="PS00837">
    <property type="entry name" value="ALADH_PNT_2"/>
    <property type="match status" value="1"/>
</dbReference>
<dbReference type="InterPro" id="IPR036291">
    <property type="entry name" value="NAD(P)-bd_dom_sf"/>
</dbReference>
<name>A0A4Q4ZMC1_9ACTN</name>
<evidence type="ECO:0000313" key="12">
    <source>
        <dbReference type="Proteomes" id="UP000295198"/>
    </source>
</evidence>
<dbReference type="InterPro" id="IPR007886">
    <property type="entry name" value="AlaDH/PNT_N"/>
</dbReference>
<comment type="caution">
    <text evidence="11">The sequence shown here is derived from an EMBL/GenBank/DDBJ whole genome shotgun (WGS) entry which is preliminary data.</text>
</comment>
<dbReference type="Pfam" id="PF05222">
    <property type="entry name" value="AlaDh_PNT_N"/>
    <property type="match status" value="1"/>
</dbReference>
<dbReference type="SMART" id="SM01003">
    <property type="entry name" value="AlaDh_PNT_N"/>
    <property type="match status" value="1"/>
</dbReference>
<dbReference type="GO" id="GO:0050661">
    <property type="term" value="F:NADP binding"/>
    <property type="evidence" value="ECO:0007669"/>
    <property type="project" value="TreeGrafter"/>
</dbReference>
<protein>
    <recommendedName>
        <fullName evidence="3">proton-translocating NAD(P)(+) transhydrogenase</fullName>
        <ecNumber evidence="3">7.1.1.1</ecNumber>
    </recommendedName>
</protein>
<comment type="function">
    <text evidence="1">The transhydrogenation between NADH and NADP is coupled to respiration and ATP hydrolysis and functions as a proton pump across the membrane.</text>
</comment>
<evidence type="ECO:0000256" key="1">
    <source>
        <dbReference type="ARBA" id="ARBA00003943"/>
    </source>
</evidence>
<dbReference type="AlphaFoldDB" id="A0A4Q4ZMC1"/>
<evidence type="ECO:0000256" key="5">
    <source>
        <dbReference type="ARBA" id="ARBA00022857"/>
    </source>
</evidence>
<comment type="catalytic activity">
    <reaction evidence="8">
        <text>NAD(+) + NADPH + H(+)(in) = NADH + NADP(+) + H(+)(out)</text>
        <dbReference type="Rhea" id="RHEA:47992"/>
        <dbReference type="ChEBI" id="CHEBI:15378"/>
        <dbReference type="ChEBI" id="CHEBI:57540"/>
        <dbReference type="ChEBI" id="CHEBI:57783"/>
        <dbReference type="ChEBI" id="CHEBI:57945"/>
        <dbReference type="ChEBI" id="CHEBI:58349"/>
        <dbReference type="EC" id="7.1.1.1"/>
    </reaction>
</comment>
<feature type="domain" description="Alanine dehydrogenase/pyridine nucleotide transhydrogenase NAD(H)-binding" evidence="9">
    <location>
        <begin position="145"/>
        <end position="314"/>
    </location>
</feature>
<dbReference type="InterPro" id="IPR008143">
    <property type="entry name" value="Ala_DH/PNT_CS2"/>
</dbReference>
<dbReference type="GO" id="GO:0005886">
    <property type="term" value="C:plasma membrane"/>
    <property type="evidence" value="ECO:0007669"/>
    <property type="project" value="TreeGrafter"/>
</dbReference>
<proteinExistence type="inferred from homology"/>
<dbReference type="PANTHER" id="PTHR10160">
    <property type="entry name" value="NAD(P) TRANSHYDROGENASE"/>
    <property type="match status" value="1"/>
</dbReference>
<dbReference type="GO" id="GO:0006740">
    <property type="term" value="P:NADPH regeneration"/>
    <property type="evidence" value="ECO:0007669"/>
    <property type="project" value="TreeGrafter"/>
</dbReference>
<keyword evidence="4" id="KW-0547">Nucleotide-binding</keyword>
<dbReference type="EC" id="7.1.1.1" evidence="3"/>
<keyword evidence="12" id="KW-1185">Reference proteome</keyword>
<dbReference type="SUPFAM" id="SSF51735">
    <property type="entry name" value="NAD(P)-binding Rossmann-fold domains"/>
    <property type="match status" value="1"/>
</dbReference>
<evidence type="ECO:0000256" key="8">
    <source>
        <dbReference type="ARBA" id="ARBA00048202"/>
    </source>
</evidence>
<keyword evidence="7" id="KW-0520">NAD</keyword>
<dbReference type="SUPFAM" id="SSF52283">
    <property type="entry name" value="Formate/glycerate dehydrogenase catalytic domain-like"/>
    <property type="match status" value="1"/>
</dbReference>
<keyword evidence="6" id="KW-1278">Translocase</keyword>
<keyword evidence="5" id="KW-0521">NADP</keyword>
<dbReference type="EMBL" id="SDKM01000002">
    <property type="protein sequence ID" value="RYP88604.1"/>
    <property type="molecule type" value="Genomic_DNA"/>
</dbReference>
<feature type="domain" description="Alanine dehydrogenase/pyridine nucleotide transhydrogenase N-terminal" evidence="10">
    <location>
        <begin position="4"/>
        <end position="136"/>
    </location>
</feature>
<comment type="similarity">
    <text evidence="2">Belongs to the AlaDH/PNT family.</text>
</comment>
<evidence type="ECO:0000256" key="3">
    <source>
        <dbReference type="ARBA" id="ARBA00012943"/>
    </source>
</evidence>
<accession>A0A4Q4ZMC1</accession>
<dbReference type="Proteomes" id="UP000295198">
    <property type="component" value="Unassembled WGS sequence"/>
</dbReference>
<dbReference type="Pfam" id="PF01262">
    <property type="entry name" value="AlaDh_PNT_C"/>
    <property type="match status" value="1"/>
</dbReference>
<dbReference type="CDD" id="cd05304">
    <property type="entry name" value="Rubrum_tdh"/>
    <property type="match status" value="1"/>
</dbReference>
<evidence type="ECO:0000256" key="7">
    <source>
        <dbReference type="ARBA" id="ARBA00023027"/>
    </source>
</evidence>
<evidence type="ECO:0000256" key="2">
    <source>
        <dbReference type="ARBA" id="ARBA00005689"/>
    </source>
</evidence>
<dbReference type="OrthoDB" id="9804592at2"/>
<evidence type="ECO:0000259" key="10">
    <source>
        <dbReference type="SMART" id="SM01003"/>
    </source>
</evidence>
<dbReference type="Gene3D" id="3.40.50.720">
    <property type="entry name" value="NAD(P)-binding Rossmann-like Domain"/>
    <property type="match status" value="2"/>
</dbReference>
<sequence length="381" mass="39172">MKIAVAKETRDGETRVAMVPELVDKLTGLGYDVAVEPGAGAGALHADEEYAAAGATVEPDALATADVVVSVQPLPVESVRRLRQGAATVSFLPGAQAGEVVTNLRDCGITSYSMELVPRISRAQSMDALSSQALVAGYRSAIVAAGLLRRFFPLNMTAAGTVQPAEVVVLGAGVAGLQAIATAKRLGAVVRAYDVRAAAAEEIRSMGAKSIDLDLETLEGAGGYAREMTEDRAARQRELLTPYIAAADALITTAAVPGRQAPMLVTAAMVEQMKPGSVVVDLAAESGGNVEGSVAGEVVRIGHAQVWGGSNVPSQMPGPASRLYAQNVVNLVTLMTATGDGTGPGTFAPDPEDEIVASSCVTRDGAIVHEPTRTALEGEDQ</sequence>
<dbReference type="RefSeq" id="WP_134713388.1">
    <property type="nucleotide sequence ID" value="NZ_SDKM01000002.1"/>
</dbReference>
<dbReference type="PANTHER" id="PTHR10160:SF19">
    <property type="entry name" value="PROTON-TRANSLOCATING NAD(P)(+) TRANSHYDROGENASE"/>
    <property type="match status" value="1"/>
</dbReference>
<evidence type="ECO:0000256" key="4">
    <source>
        <dbReference type="ARBA" id="ARBA00022741"/>
    </source>
</evidence>
<dbReference type="GO" id="GO:0008750">
    <property type="term" value="F:proton-translocating NAD(P)+ transhydrogenase activity"/>
    <property type="evidence" value="ECO:0007669"/>
    <property type="project" value="UniProtKB-EC"/>
</dbReference>
<evidence type="ECO:0000313" key="11">
    <source>
        <dbReference type="EMBL" id="RYP88604.1"/>
    </source>
</evidence>
<evidence type="ECO:0000256" key="6">
    <source>
        <dbReference type="ARBA" id="ARBA00022967"/>
    </source>
</evidence>
<dbReference type="GO" id="GO:0016491">
    <property type="term" value="F:oxidoreductase activity"/>
    <property type="evidence" value="ECO:0007669"/>
    <property type="project" value="InterPro"/>
</dbReference>
<evidence type="ECO:0000259" key="9">
    <source>
        <dbReference type="SMART" id="SM01002"/>
    </source>
</evidence>
<dbReference type="SMART" id="SM01002">
    <property type="entry name" value="AlaDh_PNT_C"/>
    <property type="match status" value="1"/>
</dbReference>
<gene>
    <name evidence="11" type="ORF">EKO23_01565</name>
</gene>
<dbReference type="InterPro" id="IPR007698">
    <property type="entry name" value="AlaDH/PNT_NAD(H)-bd"/>
</dbReference>